<dbReference type="InterPro" id="IPR038352">
    <property type="entry name" value="Imelysin_sf"/>
</dbReference>
<evidence type="ECO:0000256" key="3">
    <source>
        <dbReference type="SAM" id="SignalP"/>
    </source>
</evidence>
<feature type="domain" description="Imelysin-like" evidence="4">
    <location>
        <begin position="47"/>
        <end position="329"/>
    </location>
</feature>
<dbReference type="RefSeq" id="WP_004570768.1">
    <property type="nucleotide sequence ID" value="NZ_CH724148.1"/>
</dbReference>
<evidence type="ECO:0000256" key="2">
    <source>
        <dbReference type="ARBA" id="ARBA00022729"/>
    </source>
</evidence>
<comment type="caution">
    <text evidence="5">The sequence shown here is derived from an EMBL/GenBank/DDBJ whole genome shotgun (WGS) entry which is preliminary data.</text>
</comment>
<name>A4C107_9FLAO</name>
<organism evidence="5 6">
    <name type="scientific">Polaribacter irgensii 23-P</name>
    <dbReference type="NCBI Taxonomy" id="313594"/>
    <lineage>
        <taxon>Bacteria</taxon>
        <taxon>Pseudomonadati</taxon>
        <taxon>Bacteroidota</taxon>
        <taxon>Flavobacteriia</taxon>
        <taxon>Flavobacteriales</taxon>
        <taxon>Flavobacteriaceae</taxon>
    </lineage>
</organism>
<dbReference type="OrthoDB" id="650514at2"/>
<comment type="subcellular location">
    <subcellularLocation>
        <location evidence="1">Cell envelope</location>
    </subcellularLocation>
</comment>
<evidence type="ECO:0000256" key="1">
    <source>
        <dbReference type="ARBA" id="ARBA00004196"/>
    </source>
</evidence>
<sequence>MFRKFILLFVAAIAINACSSSEEMSPIITDSFDRSALLENIADNIMIPAYEDFSVEMSALKSQGEVFTTTPNQMNLEALRVSWFAAYKSWQYIEMFDIGKAEDLQFKFYMNIYPVTVSDIEGNIASESYDLNSVNNQDAQGFPALDYLLYGLADTDAAILDKYVTAENKESYKNYIGAVLEQMNTLTTTVVSDFKAQRNSFVISIENTATSNINKLINDYIYYYEKGLRANKFGIPSGVFSDTPLPEKVEGRYNSTVSKELALTAVMAVQNLFEGKHYKASTTGVSLKSYLIKLDRTDIATSTTSQFNIATAQIETLADSFATQIDTDNIAMTKAYDELQIAVRLLKLDMLQAFNISVDYQDADGD</sequence>
<dbReference type="HOGENOM" id="CLU_064071_0_0_10"/>
<keyword evidence="2 3" id="KW-0732">Signal</keyword>
<dbReference type="InterPro" id="IPR018976">
    <property type="entry name" value="Imelysin-like"/>
</dbReference>
<feature type="signal peptide" evidence="3">
    <location>
        <begin position="1"/>
        <end position="19"/>
    </location>
</feature>
<evidence type="ECO:0000313" key="5">
    <source>
        <dbReference type="EMBL" id="EAR13100.1"/>
    </source>
</evidence>
<feature type="chain" id="PRO_5002666833" evidence="3">
    <location>
        <begin position="20"/>
        <end position="366"/>
    </location>
</feature>
<dbReference type="AlphaFoldDB" id="A4C107"/>
<keyword evidence="6" id="KW-1185">Reference proteome</keyword>
<dbReference type="InterPro" id="IPR034984">
    <property type="entry name" value="Imelysin-like_IPPA"/>
</dbReference>
<reference evidence="5 6" key="1">
    <citation type="submission" date="2006-02" db="EMBL/GenBank/DDBJ databases">
        <authorList>
            <person name="Murray A."/>
            <person name="Staley J."/>
            <person name="Ferriera S."/>
            <person name="Johnson J."/>
            <person name="Kravitz S."/>
            <person name="Halpern A."/>
            <person name="Remington K."/>
            <person name="Beeson K."/>
            <person name="Tran B."/>
            <person name="Rogers Y.-H."/>
            <person name="Friedman R."/>
            <person name="Venter J.C."/>
        </authorList>
    </citation>
    <scope>NUCLEOTIDE SEQUENCE [LARGE SCALE GENOMIC DNA]</scope>
    <source>
        <strain evidence="5 6">23-P</strain>
    </source>
</reference>
<dbReference type="Gene3D" id="1.20.1420.20">
    <property type="entry name" value="M75 peptidase, HXXE motif"/>
    <property type="match status" value="1"/>
</dbReference>
<dbReference type="eggNOG" id="COG3489">
    <property type="taxonomic scope" value="Bacteria"/>
</dbReference>
<dbReference type="GO" id="GO:0030313">
    <property type="term" value="C:cell envelope"/>
    <property type="evidence" value="ECO:0007669"/>
    <property type="project" value="UniProtKB-SubCell"/>
</dbReference>
<gene>
    <name evidence="5" type="ORF">PI23P_10740</name>
</gene>
<dbReference type="Proteomes" id="UP000003053">
    <property type="component" value="Unassembled WGS sequence"/>
</dbReference>
<keyword evidence="5" id="KW-0449">Lipoprotein</keyword>
<dbReference type="EMBL" id="AAOG01000002">
    <property type="protein sequence ID" value="EAR13100.1"/>
    <property type="molecule type" value="Genomic_DNA"/>
</dbReference>
<evidence type="ECO:0000259" key="4">
    <source>
        <dbReference type="Pfam" id="PF09375"/>
    </source>
</evidence>
<dbReference type="CDD" id="cd14659">
    <property type="entry name" value="Imelysin-like_IPPA"/>
    <property type="match status" value="1"/>
</dbReference>
<dbReference type="STRING" id="313594.PI23P_10740"/>
<proteinExistence type="predicted"/>
<accession>A4C107</accession>
<dbReference type="Pfam" id="PF09375">
    <property type="entry name" value="Peptidase_M75"/>
    <property type="match status" value="1"/>
</dbReference>
<evidence type="ECO:0000313" key="6">
    <source>
        <dbReference type="Proteomes" id="UP000003053"/>
    </source>
</evidence>
<protein>
    <submittedName>
        <fullName evidence="5">Putative lipoprotein</fullName>
    </submittedName>
</protein>